<protein>
    <submittedName>
        <fullName evidence="2">PhoX family protein</fullName>
    </submittedName>
</protein>
<dbReference type="RefSeq" id="WP_379018989.1">
    <property type="nucleotide sequence ID" value="NZ_JBHUGY010000020.1"/>
</dbReference>
<comment type="caution">
    <text evidence="2">The sequence shown here is derived from an EMBL/GenBank/DDBJ whole genome shotgun (WGS) entry which is preliminary data.</text>
</comment>
<dbReference type="InterPro" id="IPR008557">
    <property type="entry name" value="PhoX"/>
</dbReference>
<gene>
    <name evidence="2" type="ORF">ACFSQT_12685</name>
</gene>
<feature type="compositionally biased region" description="Basic and acidic residues" evidence="1">
    <location>
        <begin position="1"/>
        <end position="11"/>
    </location>
</feature>
<name>A0ABW4WEU0_9HYPH</name>
<feature type="region of interest" description="Disordered" evidence="1">
    <location>
        <begin position="1"/>
        <end position="30"/>
    </location>
</feature>
<dbReference type="InterPro" id="IPR006311">
    <property type="entry name" value="TAT_signal"/>
</dbReference>
<sequence length="667" mass="72215">MTEHRSPDAKFRTSLLEENDGPATNPTDNRTMGEIIAARFSRRGFLKGSLAVSAIAATVSPLALVSADQARAAEGSAFAFDELEAGIDDTHHVAPGYDADVLLRWGDPLFADSPEFDPTKQSAQAQARQFGYNNDYVGYIAIDGSAEHGLLVVNHEYTNPHLMFPGIVKIVDKDGKKSADVAPLSKEQIDVEMAAHGGTIVEIRKVSGKWQVVRDGKLNRRITSNTEMALSGPVAGHDRVKTNADPSGTKVFGTFNNCAGGVTPWGTYVMAEENIHGYFSGELPEGHKEAANYKRLGIPEGAYEWAAHYDRFDLAKEPNEANRFGWIVEVDVNDPTSTPRKRTAMGRFKHEGAESIVAKDGRVVFYLGDDERFDYAYKFVTKGIFNANDHAANKDLLDDGTLHVARFAEDGSVEWLPIVFGQGPLTPENGFASQADVLIETRRAADLLGATKMDRPEDIQPNAVNGKVYVMLTNNSKRKPDQVDAANPRAENAFGHIIEISEDGGDFAATKGKWEVLLKCGDPAVADVGATFSTATTANGWFGMPDNCAVDSAGRLWVATDGQGPKATGRTDGLWAVDTEGSARATSKLFFRVPIGAEMCGPLFAPDDQTAFVAVQHPGDGGEDWKPFGRPSYYEDLSTRWPDFKPDMPVRPAVVAITKQGGGKIAV</sequence>
<proteinExistence type="predicted"/>
<evidence type="ECO:0000313" key="2">
    <source>
        <dbReference type="EMBL" id="MFD2053912.1"/>
    </source>
</evidence>
<keyword evidence="3" id="KW-1185">Reference proteome</keyword>
<evidence type="ECO:0000256" key="1">
    <source>
        <dbReference type="SAM" id="MobiDB-lite"/>
    </source>
</evidence>
<evidence type="ECO:0000313" key="3">
    <source>
        <dbReference type="Proteomes" id="UP001597349"/>
    </source>
</evidence>
<accession>A0ABW4WEU0</accession>
<organism evidence="2 3">
    <name type="scientific">Mesorhizobium calcicola</name>
    <dbReference type="NCBI Taxonomy" id="1300310"/>
    <lineage>
        <taxon>Bacteria</taxon>
        <taxon>Pseudomonadati</taxon>
        <taxon>Pseudomonadota</taxon>
        <taxon>Alphaproteobacteria</taxon>
        <taxon>Hyphomicrobiales</taxon>
        <taxon>Phyllobacteriaceae</taxon>
        <taxon>Mesorhizobium</taxon>
    </lineage>
</organism>
<dbReference type="Pfam" id="PF05787">
    <property type="entry name" value="PhoX"/>
    <property type="match status" value="1"/>
</dbReference>
<reference evidence="3" key="1">
    <citation type="journal article" date="2019" name="Int. J. Syst. Evol. Microbiol.">
        <title>The Global Catalogue of Microorganisms (GCM) 10K type strain sequencing project: providing services to taxonomists for standard genome sequencing and annotation.</title>
        <authorList>
            <consortium name="The Broad Institute Genomics Platform"/>
            <consortium name="The Broad Institute Genome Sequencing Center for Infectious Disease"/>
            <person name="Wu L."/>
            <person name="Ma J."/>
        </authorList>
    </citation>
    <scope>NUCLEOTIDE SEQUENCE [LARGE SCALE GENOMIC DNA]</scope>
    <source>
        <strain evidence="3">CGMCC 1.16226</strain>
    </source>
</reference>
<dbReference type="SUPFAM" id="SSF63829">
    <property type="entry name" value="Calcium-dependent phosphotriesterase"/>
    <property type="match status" value="1"/>
</dbReference>
<dbReference type="PROSITE" id="PS51318">
    <property type="entry name" value="TAT"/>
    <property type="match status" value="1"/>
</dbReference>
<dbReference type="EMBL" id="JBHUGY010000020">
    <property type="protein sequence ID" value="MFD2053912.1"/>
    <property type="molecule type" value="Genomic_DNA"/>
</dbReference>
<dbReference type="Proteomes" id="UP001597349">
    <property type="component" value="Unassembled WGS sequence"/>
</dbReference>
<dbReference type="PANTHER" id="PTHR35399:SF2">
    <property type="entry name" value="DUF839 DOMAIN-CONTAINING PROTEIN"/>
    <property type="match status" value="1"/>
</dbReference>
<dbReference type="PANTHER" id="PTHR35399">
    <property type="entry name" value="SLR8030 PROTEIN"/>
    <property type="match status" value="1"/>
</dbReference>